<keyword evidence="5 12" id="KW-1133">Transmembrane helix</keyword>
<dbReference type="PANTHER" id="PTHR24248:SF174">
    <property type="entry name" value="TYRAMINE_OCTOPAMINE RECEPTOR"/>
    <property type="match status" value="1"/>
</dbReference>
<keyword evidence="10" id="KW-0807">Transducer</keyword>
<evidence type="ECO:0000256" key="1">
    <source>
        <dbReference type="ARBA" id="ARBA00004651"/>
    </source>
</evidence>
<evidence type="ECO:0000256" key="3">
    <source>
        <dbReference type="ARBA" id="ARBA00022475"/>
    </source>
</evidence>
<dbReference type="InterPro" id="IPR017452">
    <property type="entry name" value="GPCR_Rhodpsn_7TM"/>
</dbReference>
<feature type="region of interest" description="Disordered" evidence="11">
    <location>
        <begin position="301"/>
        <end position="320"/>
    </location>
</feature>
<evidence type="ECO:0000256" key="11">
    <source>
        <dbReference type="SAM" id="MobiDB-lite"/>
    </source>
</evidence>
<sequence>MGMGIHRGGGTPSSSNRLSAVSKRYSSSTPYINGIKRDRFDGILMEEETAKLLLAVSKNHGKDKLLSVQYTTTKRCAHGNHKTFVECGTQTGEEAPTAKPEEQKRKNSKVPRNCCFWRWKKSQLEASSKKNRQNSNTLLDWSDIDQDIPTTSNTPVNLKNIHCSTKLGKRNIKSQVKRFRMETKAAKTLGIIVGCFISCWFPFFTMYLITSFCADCVPGIVFSVFFWLGYCNSAFNPVIYAMFSREFRGAFKKIICKLICRDVGRNRGLAGMGFIPIAPRMAQFDMILADRALQDAENLNCPKSNNTNSNNNLNTNVTKK</sequence>
<evidence type="ECO:0000256" key="7">
    <source>
        <dbReference type="ARBA" id="ARBA00023136"/>
    </source>
</evidence>
<organism evidence="14">
    <name type="scientific">Lepeophtheirus salmonis</name>
    <name type="common">Salmon louse</name>
    <name type="synonym">Caligus salmonis</name>
    <dbReference type="NCBI Taxonomy" id="72036"/>
    <lineage>
        <taxon>Eukaryota</taxon>
        <taxon>Metazoa</taxon>
        <taxon>Ecdysozoa</taxon>
        <taxon>Arthropoda</taxon>
        <taxon>Crustacea</taxon>
        <taxon>Multicrustacea</taxon>
        <taxon>Hexanauplia</taxon>
        <taxon>Copepoda</taxon>
        <taxon>Siphonostomatoida</taxon>
        <taxon>Caligidae</taxon>
        <taxon>Lepeophtheirus</taxon>
    </lineage>
</organism>
<dbReference type="EMBL" id="HACA01013368">
    <property type="protein sequence ID" value="CDW30729.1"/>
    <property type="molecule type" value="Transcribed_RNA"/>
</dbReference>
<dbReference type="AlphaFoldDB" id="A0A0K2TXI0"/>
<evidence type="ECO:0000256" key="6">
    <source>
        <dbReference type="ARBA" id="ARBA00023040"/>
    </source>
</evidence>
<feature type="domain" description="G-protein coupled receptors family 1 profile" evidence="13">
    <location>
        <begin position="182"/>
        <end position="240"/>
    </location>
</feature>
<feature type="region of interest" description="Disordered" evidence="11">
    <location>
        <begin position="1"/>
        <end position="23"/>
    </location>
</feature>
<evidence type="ECO:0000259" key="13">
    <source>
        <dbReference type="PROSITE" id="PS50262"/>
    </source>
</evidence>
<feature type="compositionally biased region" description="Gly residues" evidence="11">
    <location>
        <begin position="1"/>
        <end position="11"/>
    </location>
</feature>
<evidence type="ECO:0000256" key="2">
    <source>
        <dbReference type="ARBA" id="ARBA00010663"/>
    </source>
</evidence>
<feature type="compositionally biased region" description="Polar residues" evidence="11">
    <location>
        <begin position="12"/>
        <end position="23"/>
    </location>
</feature>
<evidence type="ECO:0000256" key="5">
    <source>
        <dbReference type="ARBA" id="ARBA00022989"/>
    </source>
</evidence>
<dbReference type="GO" id="GO:0005886">
    <property type="term" value="C:plasma membrane"/>
    <property type="evidence" value="ECO:0007669"/>
    <property type="project" value="UniProtKB-SubCell"/>
</dbReference>
<protein>
    <recommendedName>
        <fullName evidence="13">G-protein coupled receptors family 1 profile domain-containing protein</fullName>
    </recommendedName>
</protein>
<dbReference type="InterPro" id="IPR000276">
    <property type="entry name" value="GPCR_Rhodpsn"/>
</dbReference>
<proteinExistence type="inferred from homology"/>
<dbReference type="Pfam" id="PF00001">
    <property type="entry name" value="7tm_1"/>
    <property type="match status" value="1"/>
</dbReference>
<feature type="transmembrane region" description="Helical" evidence="12">
    <location>
        <begin position="221"/>
        <end position="243"/>
    </location>
</feature>
<dbReference type="GO" id="GO:0004930">
    <property type="term" value="F:G protein-coupled receptor activity"/>
    <property type="evidence" value="ECO:0007669"/>
    <property type="project" value="UniProtKB-KW"/>
</dbReference>
<dbReference type="PRINTS" id="PR00237">
    <property type="entry name" value="GPCRRHODOPSN"/>
</dbReference>
<evidence type="ECO:0000256" key="12">
    <source>
        <dbReference type="SAM" id="Phobius"/>
    </source>
</evidence>
<comment type="subcellular location">
    <subcellularLocation>
        <location evidence="1">Cell membrane</location>
        <topology evidence="1">Multi-pass membrane protein</topology>
    </subcellularLocation>
</comment>
<evidence type="ECO:0000256" key="10">
    <source>
        <dbReference type="ARBA" id="ARBA00023224"/>
    </source>
</evidence>
<keyword evidence="6" id="KW-0297">G-protein coupled receptor</keyword>
<evidence type="ECO:0000256" key="8">
    <source>
        <dbReference type="ARBA" id="ARBA00023170"/>
    </source>
</evidence>
<evidence type="ECO:0000256" key="9">
    <source>
        <dbReference type="ARBA" id="ARBA00023180"/>
    </source>
</evidence>
<evidence type="ECO:0000313" key="14">
    <source>
        <dbReference type="EMBL" id="CDW30729.1"/>
    </source>
</evidence>
<keyword evidence="9" id="KW-0325">Glycoprotein</keyword>
<gene>
    <name evidence="14" type="primary">Dvir\GJ24285</name>
</gene>
<feature type="transmembrane region" description="Helical" evidence="12">
    <location>
        <begin position="188"/>
        <end position="209"/>
    </location>
</feature>
<dbReference type="PROSITE" id="PS50262">
    <property type="entry name" value="G_PROTEIN_RECEP_F1_2"/>
    <property type="match status" value="1"/>
</dbReference>
<dbReference type="OrthoDB" id="6358729at2759"/>
<comment type="similarity">
    <text evidence="2">Belongs to the G-protein coupled receptor 1 family.</text>
</comment>
<feature type="region of interest" description="Disordered" evidence="11">
    <location>
        <begin position="90"/>
        <end position="109"/>
    </location>
</feature>
<name>A0A0K2TXI0_LEPSM</name>
<accession>A0A0K2TXI0</accession>
<dbReference type="PANTHER" id="PTHR24248">
    <property type="entry name" value="ADRENERGIC RECEPTOR-RELATED G-PROTEIN COUPLED RECEPTOR"/>
    <property type="match status" value="1"/>
</dbReference>
<dbReference type="Gene3D" id="1.20.1070.10">
    <property type="entry name" value="Rhodopsin 7-helix transmembrane proteins"/>
    <property type="match status" value="1"/>
</dbReference>
<dbReference type="SUPFAM" id="SSF81321">
    <property type="entry name" value="Family A G protein-coupled receptor-like"/>
    <property type="match status" value="1"/>
</dbReference>
<reference evidence="14" key="1">
    <citation type="submission" date="2014-05" db="EMBL/GenBank/DDBJ databases">
        <authorList>
            <person name="Chronopoulou M."/>
        </authorList>
    </citation>
    <scope>NUCLEOTIDE SEQUENCE</scope>
    <source>
        <tissue evidence="14">Whole organism</tissue>
    </source>
</reference>
<keyword evidence="7 12" id="KW-0472">Membrane</keyword>
<keyword evidence="4 12" id="KW-0812">Transmembrane</keyword>
<keyword evidence="3" id="KW-1003">Cell membrane</keyword>
<keyword evidence="8" id="KW-0675">Receptor</keyword>
<evidence type="ECO:0000256" key="4">
    <source>
        <dbReference type="ARBA" id="ARBA00022692"/>
    </source>
</evidence>